<dbReference type="Gene3D" id="3.40.50.720">
    <property type="entry name" value="NAD(P)-binding Rossmann-like Domain"/>
    <property type="match status" value="1"/>
</dbReference>
<gene>
    <name evidence="4" type="ORF">ACEZDJ_26065</name>
</gene>
<dbReference type="CDD" id="cd05233">
    <property type="entry name" value="SDR_c"/>
    <property type="match status" value="1"/>
</dbReference>
<evidence type="ECO:0000256" key="1">
    <source>
        <dbReference type="ARBA" id="ARBA00006484"/>
    </source>
</evidence>
<name>A0ABV6UTH0_9ACTN</name>
<sequence>MPLRTLEGEVALITGAGRGIGREIALGLAEEGMHLGVIGRHRETLTETLRACVKQGVKCVAVAADVTHPGAVREAVRSVERDLGPVGLLVNNAGQIDRAEVPLWEADPLQWWSVVETNLRGPFNMMRAVLPGMVERQRGRVVNLNSGFALRPEWRYSAYATSKAALLRLSDNVAGPLRPHGVTVLDISPGAVATEMTAGMPMFADMLHWGSIPLLVSTVADAARGRLDLLHGRFLHLGQDSIPELLEQAGRISEHDARTLRLRPYSEEDPLARTGG</sequence>
<dbReference type="PROSITE" id="PS00061">
    <property type="entry name" value="ADH_SHORT"/>
    <property type="match status" value="1"/>
</dbReference>
<evidence type="ECO:0000313" key="5">
    <source>
        <dbReference type="Proteomes" id="UP001592528"/>
    </source>
</evidence>
<proteinExistence type="inferred from homology"/>
<protein>
    <submittedName>
        <fullName evidence="4">SDR family NAD(P)-dependent oxidoreductase</fullName>
        <ecNumber evidence="4">1.1.1.-</ecNumber>
    </submittedName>
</protein>
<comment type="similarity">
    <text evidence="1 3">Belongs to the short-chain dehydrogenases/reductases (SDR) family.</text>
</comment>
<evidence type="ECO:0000256" key="2">
    <source>
        <dbReference type="ARBA" id="ARBA00023002"/>
    </source>
</evidence>
<dbReference type="Proteomes" id="UP001592528">
    <property type="component" value="Unassembled WGS sequence"/>
</dbReference>
<dbReference type="InterPro" id="IPR036291">
    <property type="entry name" value="NAD(P)-bd_dom_sf"/>
</dbReference>
<keyword evidence="2 4" id="KW-0560">Oxidoreductase</keyword>
<dbReference type="EC" id="1.1.1.-" evidence="4"/>
<dbReference type="InterPro" id="IPR020904">
    <property type="entry name" value="Sc_DH/Rdtase_CS"/>
</dbReference>
<dbReference type="PANTHER" id="PTHR44196:SF1">
    <property type="entry name" value="DEHYDROGENASE_REDUCTASE SDR FAMILY MEMBER 7B"/>
    <property type="match status" value="1"/>
</dbReference>
<accession>A0ABV6UTH0</accession>
<comment type="caution">
    <text evidence="4">The sequence shown here is derived from an EMBL/GenBank/DDBJ whole genome shotgun (WGS) entry which is preliminary data.</text>
</comment>
<dbReference type="PRINTS" id="PR00080">
    <property type="entry name" value="SDRFAMILY"/>
</dbReference>
<dbReference type="PANTHER" id="PTHR44196">
    <property type="entry name" value="DEHYDROGENASE/REDUCTASE SDR FAMILY MEMBER 7B"/>
    <property type="match status" value="1"/>
</dbReference>
<evidence type="ECO:0000256" key="3">
    <source>
        <dbReference type="RuleBase" id="RU000363"/>
    </source>
</evidence>
<evidence type="ECO:0000313" key="4">
    <source>
        <dbReference type="EMBL" id="MFC1404759.1"/>
    </source>
</evidence>
<keyword evidence="5" id="KW-1185">Reference proteome</keyword>
<organism evidence="4 5">
    <name type="scientific">Streptacidiphilus cavernicola</name>
    <dbReference type="NCBI Taxonomy" id="3342716"/>
    <lineage>
        <taxon>Bacteria</taxon>
        <taxon>Bacillati</taxon>
        <taxon>Actinomycetota</taxon>
        <taxon>Actinomycetes</taxon>
        <taxon>Kitasatosporales</taxon>
        <taxon>Streptomycetaceae</taxon>
        <taxon>Streptacidiphilus</taxon>
    </lineage>
</organism>
<dbReference type="EMBL" id="JBHEZZ010000016">
    <property type="protein sequence ID" value="MFC1404759.1"/>
    <property type="molecule type" value="Genomic_DNA"/>
</dbReference>
<dbReference type="SUPFAM" id="SSF51735">
    <property type="entry name" value="NAD(P)-binding Rossmann-fold domains"/>
    <property type="match status" value="1"/>
</dbReference>
<dbReference type="GO" id="GO:0016491">
    <property type="term" value="F:oxidoreductase activity"/>
    <property type="evidence" value="ECO:0007669"/>
    <property type="project" value="UniProtKB-KW"/>
</dbReference>
<dbReference type="PRINTS" id="PR00081">
    <property type="entry name" value="GDHRDH"/>
</dbReference>
<dbReference type="InterPro" id="IPR002347">
    <property type="entry name" value="SDR_fam"/>
</dbReference>
<dbReference type="Pfam" id="PF00106">
    <property type="entry name" value="adh_short"/>
    <property type="match status" value="1"/>
</dbReference>
<dbReference type="RefSeq" id="WP_051726530.1">
    <property type="nucleotide sequence ID" value="NZ_JBHEZZ010000016.1"/>
</dbReference>
<reference evidence="4 5" key="1">
    <citation type="submission" date="2024-09" db="EMBL/GenBank/DDBJ databases">
        <authorList>
            <person name="Lee S.D."/>
        </authorList>
    </citation>
    <scope>NUCLEOTIDE SEQUENCE [LARGE SCALE GENOMIC DNA]</scope>
    <source>
        <strain evidence="4 5">N1-5</strain>
    </source>
</reference>